<evidence type="ECO:0000256" key="4">
    <source>
        <dbReference type="ARBA" id="ARBA00022777"/>
    </source>
</evidence>
<protein>
    <recommendedName>
        <fullName evidence="6">Diacylglycerol kinase</fullName>
        <shortName evidence="6">DAG kinase</shortName>
        <ecNumber evidence="6">2.7.1.107</ecNumber>
    </recommendedName>
</protein>
<reference evidence="8" key="1">
    <citation type="submission" date="2016-10" db="EMBL/GenBank/DDBJ databases">
        <authorList>
            <person name="Benchimol M."/>
            <person name="Almeida L.G."/>
            <person name="Vasconcelos A.T."/>
            <person name="Perreira-Neves A."/>
            <person name="Rosa I.A."/>
            <person name="Tasca T."/>
            <person name="Bogo M.R."/>
            <person name="de Souza W."/>
        </authorList>
    </citation>
    <scope>NUCLEOTIDE SEQUENCE [LARGE SCALE GENOMIC DNA]</scope>
    <source>
        <strain evidence="8">K</strain>
    </source>
</reference>
<dbReference type="GO" id="GO:0016020">
    <property type="term" value="C:membrane"/>
    <property type="evidence" value="ECO:0007669"/>
    <property type="project" value="TreeGrafter"/>
</dbReference>
<dbReference type="InterPro" id="IPR016064">
    <property type="entry name" value="NAD/diacylglycerol_kinase_sf"/>
</dbReference>
<dbReference type="SMART" id="SM00045">
    <property type="entry name" value="DAGKa"/>
    <property type="match status" value="1"/>
</dbReference>
<dbReference type="Proteomes" id="UP000179807">
    <property type="component" value="Unassembled WGS sequence"/>
</dbReference>
<dbReference type="Gene3D" id="2.60.200.40">
    <property type="match status" value="1"/>
</dbReference>
<dbReference type="VEuPathDB" id="TrichDB:TRFO_23659"/>
<organism evidence="8 9">
    <name type="scientific">Tritrichomonas foetus</name>
    <dbReference type="NCBI Taxonomy" id="1144522"/>
    <lineage>
        <taxon>Eukaryota</taxon>
        <taxon>Metamonada</taxon>
        <taxon>Parabasalia</taxon>
        <taxon>Tritrichomonadida</taxon>
        <taxon>Tritrichomonadidae</taxon>
        <taxon>Tritrichomonas</taxon>
    </lineage>
</organism>
<name>A0A1J4K9X4_9EUKA</name>
<evidence type="ECO:0000256" key="6">
    <source>
        <dbReference type="RuleBase" id="RU361128"/>
    </source>
</evidence>
<dbReference type="Pfam" id="PF00781">
    <property type="entry name" value="DAGK_cat"/>
    <property type="match status" value="1"/>
</dbReference>
<keyword evidence="5 6" id="KW-0067">ATP-binding</keyword>
<sequence>MNLCSSPIVKPLLTNPILLFVNPASGGGLGLELMSILSDVKNLFIVQLPAEQDTWYLKYSNIVNNPNLRAVVAGGDGSVNWVVKMLSTVYNENEFRPPLAVIPFGTGNDMSRNLGWGGGISKSALLQVGRTIENMANSDRIETIDVWTVAVQLKDKEEINKYQMINYISFGVDGNIARDYEIFRRATQPLLCCQCMSQALFVPAGAVNFFGKRSVGEYMSIDLVNLDGHEGPTKLKTLSGEKTIMFLSSKTVYAGKTLWRGKPAQMDDGKLEVVMQGGVWAITFSNIGINLTRSVGQTEAARIETSEPTYYQIDGEAMNVNGPATFDIVRTGSYPFLHAQ</sequence>
<dbReference type="PROSITE" id="PS50146">
    <property type="entry name" value="DAGK"/>
    <property type="match status" value="1"/>
</dbReference>
<dbReference type="InterPro" id="IPR001206">
    <property type="entry name" value="Diacylglycerol_kinase_cat_dom"/>
</dbReference>
<dbReference type="InterPro" id="IPR017438">
    <property type="entry name" value="ATP-NAD_kinase_N"/>
</dbReference>
<proteinExistence type="inferred from homology"/>
<dbReference type="Pfam" id="PF00609">
    <property type="entry name" value="DAGK_acc"/>
    <property type="match status" value="1"/>
</dbReference>
<dbReference type="Gene3D" id="3.40.50.10330">
    <property type="entry name" value="Probable inorganic polyphosphate/atp-NAD kinase, domain 1"/>
    <property type="match status" value="1"/>
</dbReference>
<evidence type="ECO:0000256" key="5">
    <source>
        <dbReference type="ARBA" id="ARBA00022840"/>
    </source>
</evidence>
<evidence type="ECO:0000313" key="8">
    <source>
        <dbReference type="EMBL" id="OHT08027.1"/>
    </source>
</evidence>
<evidence type="ECO:0000256" key="2">
    <source>
        <dbReference type="ARBA" id="ARBA00022679"/>
    </source>
</evidence>
<keyword evidence="4 6" id="KW-0418">Kinase</keyword>
<evidence type="ECO:0000259" key="7">
    <source>
        <dbReference type="PROSITE" id="PS50146"/>
    </source>
</evidence>
<dbReference type="SMART" id="SM00046">
    <property type="entry name" value="DAGKc"/>
    <property type="match status" value="1"/>
</dbReference>
<dbReference type="InterPro" id="IPR000756">
    <property type="entry name" value="Diacylglycerol_kin_accessory"/>
</dbReference>
<dbReference type="GO" id="GO:0004143">
    <property type="term" value="F:ATP-dependent diacylglycerol kinase activity"/>
    <property type="evidence" value="ECO:0007669"/>
    <property type="project" value="UniProtKB-EC"/>
</dbReference>
<accession>A0A1J4K9X4</accession>
<dbReference type="AlphaFoldDB" id="A0A1J4K9X4"/>
<keyword evidence="2 6" id="KW-0808">Transferase</keyword>
<dbReference type="PANTHER" id="PTHR11255:SF121">
    <property type="entry name" value="DIACYLGLYCEROL KINASE (ATP)"/>
    <property type="match status" value="1"/>
</dbReference>
<dbReference type="EMBL" id="MLAK01000680">
    <property type="protein sequence ID" value="OHT08027.1"/>
    <property type="molecule type" value="Genomic_DNA"/>
</dbReference>
<dbReference type="PANTHER" id="PTHR11255">
    <property type="entry name" value="DIACYLGLYCEROL KINASE"/>
    <property type="match status" value="1"/>
</dbReference>
<evidence type="ECO:0000313" key="9">
    <source>
        <dbReference type="Proteomes" id="UP000179807"/>
    </source>
</evidence>
<feature type="domain" description="DAGKc" evidence="7">
    <location>
        <begin position="12"/>
        <end position="153"/>
    </location>
</feature>
<dbReference type="GeneID" id="94837985"/>
<dbReference type="GO" id="GO:0007200">
    <property type="term" value="P:phospholipase C-activating G protein-coupled receptor signaling pathway"/>
    <property type="evidence" value="ECO:0007669"/>
    <property type="project" value="InterPro"/>
</dbReference>
<dbReference type="InterPro" id="IPR037607">
    <property type="entry name" value="DGK"/>
</dbReference>
<keyword evidence="9" id="KW-1185">Reference proteome</keyword>
<evidence type="ECO:0000256" key="3">
    <source>
        <dbReference type="ARBA" id="ARBA00022741"/>
    </source>
</evidence>
<comment type="similarity">
    <text evidence="1 6">Belongs to the eukaryotic diacylglycerol kinase family.</text>
</comment>
<dbReference type="OrthoDB" id="242257at2759"/>
<dbReference type="GO" id="GO:0005524">
    <property type="term" value="F:ATP binding"/>
    <property type="evidence" value="ECO:0007669"/>
    <property type="project" value="UniProtKB-KW"/>
</dbReference>
<gene>
    <name evidence="8" type="ORF">TRFO_23659</name>
</gene>
<dbReference type="EC" id="2.7.1.107" evidence="6"/>
<keyword evidence="3 6" id="KW-0547">Nucleotide-binding</keyword>
<evidence type="ECO:0000256" key="1">
    <source>
        <dbReference type="ARBA" id="ARBA00009280"/>
    </source>
</evidence>
<dbReference type="SUPFAM" id="SSF111331">
    <property type="entry name" value="NAD kinase/diacylglycerol kinase-like"/>
    <property type="match status" value="1"/>
</dbReference>
<dbReference type="RefSeq" id="XP_068361163.1">
    <property type="nucleotide sequence ID" value="XM_068503281.1"/>
</dbReference>
<comment type="catalytic activity">
    <reaction evidence="6">
        <text>a 1,2-diacyl-sn-glycerol + ATP = a 1,2-diacyl-sn-glycero-3-phosphate + ADP + H(+)</text>
        <dbReference type="Rhea" id="RHEA:10272"/>
        <dbReference type="ChEBI" id="CHEBI:15378"/>
        <dbReference type="ChEBI" id="CHEBI:17815"/>
        <dbReference type="ChEBI" id="CHEBI:30616"/>
        <dbReference type="ChEBI" id="CHEBI:58608"/>
        <dbReference type="ChEBI" id="CHEBI:456216"/>
        <dbReference type="EC" id="2.7.1.107"/>
    </reaction>
</comment>
<comment type="caution">
    <text evidence="8">The sequence shown here is derived from an EMBL/GenBank/DDBJ whole genome shotgun (WGS) entry which is preliminary data.</text>
</comment>